<dbReference type="Proteomes" id="UP000271889">
    <property type="component" value="Unassembled WGS sequence"/>
</dbReference>
<dbReference type="InterPro" id="IPR024855">
    <property type="entry name" value="UNC79"/>
</dbReference>
<sequence length="87" mass="9825">MLQVFDFISRRLGGTDYVELFNALQWLHLLSRLEISIPLNLLLENFGTALKGLPAMEIPELGQNDLEEEDVSIHIVIIDILVLQVAP</sequence>
<gene>
    <name evidence="1" type="ORF">CGOC_LOCUS3747</name>
</gene>
<evidence type="ECO:0000313" key="1">
    <source>
        <dbReference type="EMBL" id="VDK56724.1"/>
    </source>
</evidence>
<dbReference type="EMBL" id="UYRV01009628">
    <property type="protein sequence ID" value="VDK56724.1"/>
    <property type="molecule type" value="Genomic_DNA"/>
</dbReference>
<protein>
    <submittedName>
        <fullName evidence="1">Uncharacterized protein</fullName>
    </submittedName>
</protein>
<name>A0A3P6SNR6_CYLGO</name>
<dbReference type="PANTHER" id="PTHR21696">
    <property type="entry name" value="PROTEIN UNC-79 HOMOLOG"/>
    <property type="match status" value="1"/>
</dbReference>
<keyword evidence="2" id="KW-1185">Reference proteome</keyword>
<proteinExistence type="predicted"/>
<dbReference type="AlphaFoldDB" id="A0A3P6SNR6"/>
<organism evidence="1 2">
    <name type="scientific">Cylicostephanus goldi</name>
    <name type="common">Nematode worm</name>
    <dbReference type="NCBI Taxonomy" id="71465"/>
    <lineage>
        <taxon>Eukaryota</taxon>
        <taxon>Metazoa</taxon>
        <taxon>Ecdysozoa</taxon>
        <taxon>Nematoda</taxon>
        <taxon>Chromadorea</taxon>
        <taxon>Rhabditida</taxon>
        <taxon>Rhabditina</taxon>
        <taxon>Rhabditomorpha</taxon>
        <taxon>Strongyloidea</taxon>
        <taxon>Strongylidae</taxon>
        <taxon>Cylicostephanus</taxon>
    </lineage>
</organism>
<reference evidence="1 2" key="1">
    <citation type="submission" date="2018-11" db="EMBL/GenBank/DDBJ databases">
        <authorList>
            <consortium name="Pathogen Informatics"/>
        </authorList>
    </citation>
    <scope>NUCLEOTIDE SEQUENCE [LARGE SCALE GENOMIC DNA]</scope>
</reference>
<dbReference type="PANTHER" id="PTHR21696:SF2">
    <property type="entry name" value="PROTEIN UNC-79 HOMOLOG"/>
    <property type="match status" value="1"/>
</dbReference>
<evidence type="ECO:0000313" key="2">
    <source>
        <dbReference type="Proteomes" id="UP000271889"/>
    </source>
</evidence>
<dbReference type="OrthoDB" id="5856684at2759"/>
<accession>A0A3P6SNR6</accession>